<evidence type="ECO:0000256" key="4">
    <source>
        <dbReference type="ARBA" id="ARBA00022792"/>
    </source>
</evidence>
<feature type="region of interest" description="Disordered" evidence="10">
    <location>
        <begin position="153"/>
        <end position="173"/>
    </location>
</feature>
<name>A0A1Y2HGZ7_9FUNG</name>
<dbReference type="Proteomes" id="UP000193411">
    <property type="component" value="Unassembled WGS sequence"/>
</dbReference>
<organism evidence="12 13">
    <name type="scientific">Catenaria anguillulae PL171</name>
    <dbReference type="NCBI Taxonomy" id="765915"/>
    <lineage>
        <taxon>Eukaryota</taxon>
        <taxon>Fungi</taxon>
        <taxon>Fungi incertae sedis</taxon>
        <taxon>Blastocladiomycota</taxon>
        <taxon>Blastocladiomycetes</taxon>
        <taxon>Blastocladiales</taxon>
        <taxon>Catenariaceae</taxon>
        <taxon>Catenaria</taxon>
    </lineage>
</organism>
<proteinExistence type="inferred from homology"/>
<evidence type="ECO:0000313" key="13">
    <source>
        <dbReference type="Proteomes" id="UP000193411"/>
    </source>
</evidence>
<dbReference type="OrthoDB" id="186013at2759"/>
<keyword evidence="6 11" id="KW-1133">Transmembrane helix</keyword>
<evidence type="ECO:0000256" key="6">
    <source>
        <dbReference type="ARBA" id="ARBA00022989"/>
    </source>
</evidence>
<keyword evidence="9 11" id="KW-0472">Membrane</keyword>
<keyword evidence="3 11" id="KW-0812">Transmembrane</keyword>
<dbReference type="CDD" id="cd00922">
    <property type="entry name" value="Cyt_c_Oxidase_IV"/>
    <property type="match status" value="1"/>
</dbReference>
<dbReference type="InterPro" id="IPR036639">
    <property type="entry name" value="Cyt_c_oxidase_su4_sf"/>
</dbReference>
<dbReference type="Gene3D" id="1.10.442.10">
    <property type="entry name" value="Cytochrome c oxidase subunit IV"/>
    <property type="match status" value="1"/>
</dbReference>
<evidence type="ECO:0000256" key="5">
    <source>
        <dbReference type="ARBA" id="ARBA00022946"/>
    </source>
</evidence>
<evidence type="ECO:0000256" key="9">
    <source>
        <dbReference type="ARBA" id="ARBA00023136"/>
    </source>
</evidence>
<evidence type="ECO:0000256" key="10">
    <source>
        <dbReference type="SAM" id="MobiDB-lite"/>
    </source>
</evidence>
<keyword evidence="5" id="KW-0809">Transit peptide</keyword>
<evidence type="ECO:0000256" key="3">
    <source>
        <dbReference type="ARBA" id="ARBA00022692"/>
    </source>
</evidence>
<dbReference type="EMBL" id="MCFL01000033">
    <property type="protein sequence ID" value="ORZ33856.1"/>
    <property type="molecule type" value="Genomic_DNA"/>
</dbReference>
<evidence type="ECO:0000256" key="8">
    <source>
        <dbReference type="ARBA" id="ARBA00023128"/>
    </source>
</evidence>
<dbReference type="GO" id="GO:0006123">
    <property type="term" value="P:mitochondrial electron transport, cytochrome c to oxygen"/>
    <property type="evidence" value="ECO:0007669"/>
    <property type="project" value="InterPro"/>
</dbReference>
<reference evidence="12 13" key="1">
    <citation type="submission" date="2016-07" db="EMBL/GenBank/DDBJ databases">
        <title>Pervasive Adenine N6-methylation of Active Genes in Fungi.</title>
        <authorList>
            <consortium name="DOE Joint Genome Institute"/>
            <person name="Mondo S.J."/>
            <person name="Dannebaum R.O."/>
            <person name="Kuo R.C."/>
            <person name="Labutti K."/>
            <person name="Haridas S."/>
            <person name="Kuo A."/>
            <person name="Salamov A."/>
            <person name="Ahrendt S.R."/>
            <person name="Lipzen A."/>
            <person name="Sullivan W."/>
            <person name="Andreopoulos W.B."/>
            <person name="Clum A."/>
            <person name="Lindquist E."/>
            <person name="Daum C."/>
            <person name="Ramamoorthy G.K."/>
            <person name="Gryganskyi A."/>
            <person name="Culley D."/>
            <person name="Magnuson J.K."/>
            <person name="James T.Y."/>
            <person name="O'Malley M.A."/>
            <person name="Stajich J.E."/>
            <person name="Spatafora J.W."/>
            <person name="Visel A."/>
            <person name="Grigoriev I.V."/>
        </authorList>
    </citation>
    <scope>NUCLEOTIDE SEQUENCE [LARGE SCALE GENOMIC DNA]</scope>
    <source>
        <strain evidence="12 13">PL171</strain>
    </source>
</reference>
<accession>A0A1Y2HGZ7</accession>
<dbReference type="PANTHER" id="PTHR10707:SF10">
    <property type="entry name" value="CYTOCHROME C OXIDASE SUBUNIT 4"/>
    <property type="match status" value="1"/>
</dbReference>
<keyword evidence="8" id="KW-0496">Mitochondrion</keyword>
<evidence type="ECO:0000256" key="11">
    <source>
        <dbReference type="SAM" id="Phobius"/>
    </source>
</evidence>
<evidence type="ECO:0000313" key="12">
    <source>
        <dbReference type="EMBL" id="ORZ33856.1"/>
    </source>
</evidence>
<dbReference type="InterPro" id="IPR004203">
    <property type="entry name" value="Cyt_c_oxidase_su4_fam"/>
</dbReference>
<dbReference type="GO" id="GO:0016491">
    <property type="term" value="F:oxidoreductase activity"/>
    <property type="evidence" value="ECO:0007669"/>
    <property type="project" value="UniProtKB-KW"/>
</dbReference>
<comment type="similarity">
    <text evidence="2">Belongs to the cytochrome c oxidase IV family.</text>
</comment>
<keyword evidence="4" id="KW-0999">Mitochondrion inner membrane</keyword>
<comment type="subcellular location">
    <subcellularLocation>
        <location evidence="1">Mitochondrion inner membrane</location>
        <topology evidence="1">Single-pass membrane protein</topology>
    </subcellularLocation>
</comment>
<feature type="transmembrane region" description="Helical" evidence="11">
    <location>
        <begin position="109"/>
        <end position="127"/>
    </location>
</feature>
<gene>
    <name evidence="12" type="ORF">BCR44DRAFT_1437726</name>
</gene>
<dbReference type="Pfam" id="PF02936">
    <property type="entry name" value="COX4"/>
    <property type="match status" value="1"/>
</dbReference>
<dbReference type="STRING" id="765915.A0A1Y2HGZ7"/>
<protein>
    <submittedName>
        <fullName evidence="12">Cytochrome c oxidase subunit IV-domain-containing protein</fullName>
    </submittedName>
</protein>
<comment type="caution">
    <text evidence="12">The sequence shown here is derived from an EMBL/GenBank/DDBJ whole genome shotgun (WGS) entry which is preliminary data.</text>
</comment>
<dbReference type="PANTHER" id="PTHR10707">
    <property type="entry name" value="CYTOCHROME C OXIDASE SUBUNIT IV"/>
    <property type="match status" value="1"/>
</dbReference>
<dbReference type="AlphaFoldDB" id="A0A1Y2HGZ7"/>
<sequence>MFRSTAALRAASQVVARRAASTISADAAAAAPAAAAAQPQVSRAVLADIPARWSAMAQPERTAVVDSLLAAQRGDWKALSAEQKKALFYIAYGPHGPRERLPKGFQMRVFLATMGVVGISSALFYWIRLKGGKGVPTTTKEWQEAANEYARQQGGNPYTGVASDNYKGKGHVA</sequence>
<dbReference type="GO" id="GO:0005743">
    <property type="term" value="C:mitochondrial inner membrane"/>
    <property type="evidence" value="ECO:0007669"/>
    <property type="project" value="UniProtKB-SubCell"/>
</dbReference>
<evidence type="ECO:0000256" key="1">
    <source>
        <dbReference type="ARBA" id="ARBA00004434"/>
    </source>
</evidence>
<keyword evidence="13" id="KW-1185">Reference proteome</keyword>
<keyword evidence="7" id="KW-0560">Oxidoreductase</keyword>
<evidence type="ECO:0000256" key="7">
    <source>
        <dbReference type="ARBA" id="ARBA00023002"/>
    </source>
</evidence>
<evidence type="ECO:0000256" key="2">
    <source>
        <dbReference type="ARBA" id="ARBA00008135"/>
    </source>
</evidence>
<dbReference type="GO" id="GO:0045277">
    <property type="term" value="C:respiratory chain complex IV"/>
    <property type="evidence" value="ECO:0007669"/>
    <property type="project" value="InterPro"/>
</dbReference>
<dbReference type="SUPFAM" id="SSF81406">
    <property type="entry name" value="Mitochondrial cytochrome c oxidase subunit IV"/>
    <property type="match status" value="1"/>
</dbReference>